<organism evidence="2 3">
    <name type="scientific">Triticum urartu</name>
    <name type="common">Red wild einkorn</name>
    <name type="synonym">Crithodium urartu</name>
    <dbReference type="NCBI Taxonomy" id="4572"/>
    <lineage>
        <taxon>Eukaryota</taxon>
        <taxon>Viridiplantae</taxon>
        <taxon>Streptophyta</taxon>
        <taxon>Embryophyta</taxon>
        <taxon>Tracheophyta</taxon>
        <taxon>Spermatophyta</taxon>
        <taxon>Magnoliopsida</taxon>
        <taxon>Liliopsida</taxon>
        <taxon>Poales</taxon>
        <taxon>Poaceae</taxon>
        <taxon>BOP clade</taxon>
        <taxon>Pooideae</taxon>
        <taxon>Triticodae</taxon>
        <taxon>Triticeae</taxon>
        <taxon>Triticinae</taxon>
        <taxon>Triticum</taxon>
    </lineage>
</organism>
<feature type="transmembrane region" description="Helical" evidence="1">
    <location>
        <begin position="25"/>
        <end position="45"/>
    </location>
</feature>
<evidence type="ECO:0000313" key="2">
    <source>
        <dbReference type="EnsemblPlants" id="TuG1812G0700002000.01.T01.cds430688"/>
    </source>
</evidence>
<reference evidence="3" key="1">
    <citation type="journal article" date="2013" name="Nature">
        <title>Draft genome of the wheat A-genome progenitor Triticum urartu.</title>
        <authorList>
            <person name="Ling H.Q."/>
            <person name="Zhao S."/>
            <person name="Liu D."/>
            <person name="Wang J."/>
            <person name="Sun H."/>
            <person name="Zhang C."/>
            <person name="Fan H."/>
            <person name="Li D."/>
            <person name="Dong L."/>
            <person name="Tao Y."/>
            <person name="Gao C."/>
            <person name="Wu H."/>
            <person name="Li Y."/>
            <person name="Cui Y."/>
            <person name="Guo X."/>
            <person name="Zheng S."/>
            <person name="Wang B."/>
            <person name="Yu K."/>
            <person name="Liang Q."/>
            <person name="Yang W."/>
            <person name="Lou X."/>
            <person name="Chen J."/>
            <person name="Feng M."/>
            <person name="Jian J."/>
            <person name="Zhang X."/>
            <person name="Luo G."/>
            <person name="Jiang Y."/>
            <person name="Liu J."/>
            <person name="Wang Z."/>
            <person name="Sha Y."/>
            <person name="Zhang B."/>
            <person name="Wu H."/>
            <person name="Tang D."/>
            <person name="Shen Q."/>
            <person name="Xue P."/>
            <person name="Zou S."/>
            <person name="Wang X."/>
            <person name="Liu X."/>
            <person name="Wang F."/>
            <person name="Yang Y."/>
            <person name="An X."/>
            <person name="Dong Z."/>
            <person name="Zhang K."/>
            <person name="Zhang X."/>
            <person name="Luo M.C."/>
            <person name="Dvorak J."/>
            <person name="Tong Y."/>
            <person name="Wang J."/>
            <person name="Yang H."/>
            <person name="Li Z."/>
            <person name="Wang D."/>
            <person name="Zhang A."/>
            <person name="Wang J."/>
        </authorList>
    </citation>
    <scope>NUCLEOTIDE SEQUENCE</scope>
    <source>
        <strain evidence="3">cv. G1812</strain>
    </source>
</reference>
<keyword evidence="1" id="KW-0812">Transmembrane</keyword>
<name>A0A8R7V3K7_TRIUA</name>
<sequence length="72" mass="8571">MISIVCTKNWRFECTSLWKSAWPLWWIGSTISLLCLLVVLLYHYCHHQHHQLLYFFTEGVILNLSELFCRAG</sequence>
<dbReference type="Gramene" id="TuG1812G0700002000.01.T01">
    <property type="protein sequence ID" value="TuG1812G0700002000.01.T01.cds430688"/>
    <property type="gene ID" value="TuG1812G0700002000.01"/>
</dbReference>
<dbReference type="EnsemblPlants" id="TuG1812G0700002000.01.T01">
    <property type="protein sequence ID" value="TuG1812G0700002000.01.T01.cds430688"/>
    <property type="gene ID" value="TuG1812G0700002000.01"/>
</dbReference>
<keyword evidence="1" id="KW-0472">Membrane</keyword>
<protein>
    <submittedName>
        <fullName evidence="2">Uncharacterized protein</fullName>
    </submittedName>
</protein>
<evidence type="ECO:0000313" key="3">
    <source>
        <dbReference type="Proteomes" id="UP000015106"/>
    </source>
</evidence>
<keyword evidence="1" id="KW-1133">Transmembrane helix</keyword>
<keyword evidence="3" id="KW-1185">Reference proteome</keyword>
<reference evidence="2" key="3">
    <citation type="submission" date="2022-06" db="UniProtKB">
        <authorList>
            <consortium name="EnsemblPlants"/>
        </authorList>
    </citation>
    <scope>IDENTIFICATION</scope>
</reference>
<dbReference type="AlphaFoldDB" id="A0A8R7V3K7"/>
<dbReference type="Proteomes" id="UP000015106">
    <property type="component" value="Chromosome 7"/>
</dbReference>
<reference evidence="2" key="2">
    <citation type="submission" date="2018-03" db="EMBL/GenBank/DDBJ databases">
        <title>The Triticum urartu genome reveals the dynamic nature of wheat genome evolution.</title>
        <authorList>
            <person name="Ling H."/>
            <person name="Ma B."/>
            <person name="Shi X."/>
            <person name="Liu H."/>
            <person name="Dong L."/>
            <person name="Sun H."/>
            <person name="Cao Y."/>
            <person name="Gao Q."/>
            <person name="Zheng S."/>
            <person name="Li Y."/>
            <person name="Yu Y."/>
            <person name="Du H."/>
            <person name="Qi M."/>
            <person name="Li Y."/>
            <person name="Yu H."/>
            <person name="Cui Y."/>
            <person name="Wang N."/>
            <person name="Chen C."/>
            <person name="Wu H."/>
            <person name="Zhao Y."/>
            <person name="Zhang J."/>
            <person name="Li Y."/>
            <person name="Zhou W."/>
            <person name="Zhang B."/>
            <person name="Hu W."/>
            <person name="Eijk M."/>
            <person name="Tang J."/>
            <person name="Witsenboer H."/>
            <person name="Zhao S."/>
            <person name="Li Z."/>
            <person name="Zhang A."/>
            <person name="Wang D."/>
            <person name="Liang C."/>
        </authorList>
    </citation>
    <scope>NUCLEOTIDE SEQUENCE [LARGE SCALE GENOMIC DNA]</scope>
    <source>
        <strain evidence="2">cv. G1812</strain>
    </source>
</reference>
<evidence type="ECO:0000256" key="1">
    <source>
        <dbReference type="SAM" id="Phobius"/>
    </source>
</evidence>
<proteinExistence type="predicted"/>
<accession>A0A8R7V3K7</accession>